<reference evidence="6 7" key="1">
    <citation type="journal article" date="2019" name="Emerg. Microbes Infect.">
        <title>Comprehensive subspecies identification of 175 nontuberculous mycobacteria species based on 7547 genomic profiles.</title>
        <authorList>
            <person name="Matsumoto Y."/>
            <person name="Kinjo T."/>
            <person name="Motooka D."/>
            <person name="Nabeya D."/>
            <person name="Jung N."/>
            <person name="Uechi K."/>
            <person name="Horii T."/>
            <person name="Iida T."/>
            <person name="Fujita J."/>
            <person name="Nakamura S."/>
        </authorList>
    </citation>
    <scope>NUCLEOTIDE SEQUENCE [LARGE SCALE GENOMIC DNA]</scope>
    <source>
        <strain evidence="6 7">JCM 17899</strain>
    </source>
</reference>
<dbReference type="NCBIfam" id="TIGR01549">
    <property type="entry name" value="HAD-SF-IA-v1"/>
    <property type="match status" value="1"/>
</dbReference>
<dbReference type="KEGG" id="msei:MSEDJ_47070"/>
<gene>
    <name evidence="6" type="ORF">MSEDJ_47070</name>
</gene>
<keyword evidence="2" id="KW-0808">Transferase</keyword>
<keyword evidence="7" id="KW-1185">Reference proteome</keyword>
<dbReference type="RefSeq" id="WP_163800219.1">
    <property type="nucleotide sequence ID" value="NZ_AP022588.1"/>
</dbReference>
<comment type="similarity">
    <text evidence="1">Belongs to the HAD-like hydrolase superfamily. CbbY/CbbZ/Gph/YieH family.</text>
</comment>
<evidence type="ECO:0000313" key="7">
    <source>
        <dbReference type="Proteomes" id="UP000467193"/>
    </source>
</evidence>
<evidence type="ECO:0000256" key="3">
    <source>
        <dbReference type="ARBA" id="ARBA00050405"/>
    </source>
</evidence>
<dbReference type="InterPro" id="IPR006439">
    <property type="entry name" value="HAD-SF_hydro_IA"/>
</dbReference>
<protein>
    <recommendedName>
        <fullName evidence="4">Tyrosine-protein kinase PtkA</fullName>
    </recommendedName>
    <alternativeName>
        <fullName evidence="5">Protein tyrosine kinase A</fullName>
    </alternativeName>
</protein>
<dbReference type="AlphaFoldDB" id="A0A7I7QWB5"/>
<comment type="catalytic activity">
    <reaction evidence="3">
        <text>L-tyrosyl-[protein] + ATP = O-phospho-L-tyrosyl-[protein] + ADP + H(+)</text>
        <dbReference type="Rhea" id="RHEA:10596"/>
        <dbReference type="Rhea" id="RHEA-COMP:10136"/>
        <dbReference type="Rhea" id="RHEA-COMP:20101"/>
        <dbReference type="ChEBI" id="CHEBI:15378"/>
        <dbReference type="ChEBI" id="CHEBI:30616"/>
        <dbReference type="ChEBI" id="CHEBI:46858"/>
        <dbReference type="ChEBI" id="CHEBI:61978"/>
        <dbReference type="ChEBI" id="CHEBI:456216"/>
    </reaction>
    <physiologicalReaction direction="left-to-right" evidence="3">
        <dbReference type="Rhea" id="RHEA:10597"/>
    </physiologicalReaction>
</comment>
<keyword evidence="2" id="KW-0418">Kinase</keyword>
<dbReference type="GO" id="GO:0004713">
    <property type="term" value="F:protein tyrosine kinase activity"/>
    <property type="evidence" value="ECO:0007669"/>
    <property type="project" value="UniProtKB-KW"/>
</dbReference>
<dbReference type="InterPro" id="IPR023198">
    <property type="entry name" value="PGP-like_dom2"/>
</dbReference>
<dbReference type="PANTHER" id="PTHR43434">
    <property type="entry name" value="PHOSPHOGLYCOLATE PHOSPHATASE"/>
    <property type="match status" value="1"/>
</dbReference>
<name>A0A7I7QWB5_9MYCO</name>
<evidence type="ECO:0000256" key="1">
    <source>
        <dbReference type="ARBA" id="ARBA00006171"/>
    </source>
</evidence>
<evidence type="ECO:0000256" key="2">
    <source>
        <dbReference type="ARBA" id="ARBA00023137"/>
    </source>
</evidence>
<organism evidence="6 7">
    <name type="scientific">Mycolicibacterium sediminis</name>
    <dbReference type="NCBI Taxonomy" id="1286180"/>
    <lineage>
        <taxon>Bacteria</taxon>
        <taxon>Bacillati</taxon>
        <taxon>Actinomycetota</taxon>
        <taxon>Actinomycetes</taxon>
        <taxon>Mycobacteriales</taxon>
        <taxon>Mycobacteriaceae</taxon>
        <taxon>Mycolicibacterium</taxon>
    </lineage>
</organism>
<proteinExistence type="inferred from homology"/>
<dbReference type="GO" id="GO:0005829">
    <property type="term" value="C:cytosol"/>
    <property type="evidence" value="ECO:0007669"/>
    <property type="project" value="TreeGrafter"/>
</dbReference>
<evidence type="ECO:0000256" key="5">
    <source>
        <dbReference type="ARBA" id="ARBA00080335"/>
    </source>
</evidence>
<evidence type="ECO:0000313" key="6">
    <source>
        <dbReference type="EMBL" id="BBY30611.1"/>
    </source>
</evidence>
<dbReference type="Gene3D" id="3.40.50.1000">
    <property type="entry name" value="HAD superfamily/HAD-like"/>
    <property type="match status" value="1"/>
</dbReference>
<dbReference type="PANTHER" id="PTHR43434:SF20">
    <property type="entry name" value="5'-NUCLEOTIDASE"/>
    <property type="match status" value="1"/>
</dbReference>
<dbReference type="InterPro" id="IPR023214">
    <property type="entry name" value="HAD_sf"/>
</dbReference>
<accession>A0A7I7QWB5</accession>
<dbReference type="Proteomes" id="UP000467193">
    <property type="component" value="Chromosome"/>
</dbReference>
<dbReference type="InterPro" id="IPR036412">
    <property type="entry name" value="HAD-like_sf"/>
</dbReference>
<dbReference type="EMBL" id="AP022588">
    <property type="protein sequence ID" value="BBY30611.1"/>
    <property type="molecule type" value="Genomic_DNA"/>
</dbReference>
<dbReference type="FunFam" id="3.40.50.1000:FF:000022">
    <property type="entry name" value="Phosphoglycolate phosphatase"/>
    <property type="match status" value="1"/>
</dbReference>
<dbReference type="Gene3D" id="1.10.150.240">
    <property type="entry name" value="Putative phosphatase, domain 2"/>
    <property type="match status" value="1"/>
</dbReference>
<dbReference type="SUPFAM" id="SSF56784">
    <property type="entry name" value="HAD-like"/>
    <property type="match status" value="1"/>
</dbReference>
<dbReference type="InterPro" id="IPR041492">
    <property type="entry name" value="HAD_2"/>
</dbReference>
<dbReference type="InterPro" id="IPR050155">
    <property type="entry name" value="HAD-like_hydrolase_sf"/>
</dbReference>
<evidence type="ECO:0000256" key="4">
    <source>
        <dbReference type="ARBA" id="ARBA00069527"/>
    </source>
</evidence>
<sequence>MAPQLVIFDLDGTLTDSAGGIVSSFRHALDEIGADVPDGDLAALVVGPPMHVTLSGMGLGDRAAEAFAAYRADYTTRGWSINGVYEGIPDLLADLRANGVRLAVATSKSEPMARRIIEHFGLDVHFEVIAGASVDGVRSSKADVLAHALAQLGPLPERVLMVGDRDHDVMGAAAHGIDTVVVGWGYGSGDFDHPDAMQPAGRVSTVDDLREVLGV</sequence>
<keyword evidence="2" id="KW-0829">Tyrosine-protein kinase</keyword>
<dbReference type="Pfam" id="PF13419">
    <property type="entry name" value="HAD_2"/>
    <property type="match status" value="1"/>
</dbReference>